<accession>A0ABN3U6M0</accession>
<organism evidence="1 2">
    <name type="scientific">Actinocorallia aurantiaca</name>
    <dbReference type="NCBI Taxonomy" id="46204"/>
    <lineage>
        <taxon>Bacteria</taxon>
        <taxon>Bacillati</taxon>
        <taxon>Actinomycetota</taxon>
        <taxon>Actinomycetes</taxon>
        <taxon>Streptosporangiales</taxon>
        <taxon>Thermomonosporaceae</taxon>
        <taxon>Actinocorallia</taxon>
    </lineage>
</organism>
<dbReference type="InterPro" id="IPR036890">
    <property type="entry name" value="HATPase_C_sf"/>
</dbReference>
<evidence type="ECO:0000313" key="2">
    <source>
        <dbReference type="Proteomes" id="UP001501842"/>
    </source>
</evidence>
<protein>
    <recommendedName>
        <fullName evidence="3">Molecular chaperone Hsp90</fullName>
    </recommendedName>
</protein>
<comment type="caution">
    <text evidence="1">The sequence shown here is derived from an EMBL/GenBank/DDBJ whole genome shotgun (WGS) entry which is preliminary data.</text>
</comment>
<dbReference type="NCBIfam" id="NF047352">
    <property type="entry name" value="P_loop_sacsin"/>
    <property type="match status" value="1"/>
</dbReference>
<dbReference type="RefSeq" id="WP_344450468.1">
    <property type="nucleotide sequence ID" value="NZ_BAAATZ010000008.1"/>
</dbReference>
<reference evidence="1 2" key="1">
    <citation type="journal article" date="2019" name="Int. J. Syst. Evol. Microbiol.">
        <title>The Global Catalogue of Microorganisms (GCM) 10K type strain sequencing project: providing services to taxonomists for standard genome sequencing and annotation.</title>
        <authorList>
            <consortium name="The Broad Institute Genomics Platform"/>
            <consortium name="The Broad Institute Genome Sequencing Center for Infectious Disease"/>
            <person name="Wu L."/>
            <person name="Ma J."/>
        </authorList>
    </citation>
    <scope>NUCLEOTIDE SEQUENCE [LARGE SCALE GENOMIC DNA]</scope>
    <source>
        <strain evidence="1 2">JCM 8201</strain>
    </source>
</reference>
<dbReference type="Proteomes" id="UP001501842">
    <property type="component" value="Unassembled WGS sequence"/>
</dbReference>
<dbReference type="SUPFAM" id="SSF55874">
    <property type="entry name" value="ATPase domain of HSP90 chaperone/DNA topoisomerase II/histidine kinase"/>
    <property type="match status" value="1"/>
</dbReference>
<name>A0ABN3U6M0_9ACTN</name>
<dbReference type="EMBL" id="BAAATZ010000008">
    <property type="protein sequence ID" value="GAA2725252.1"/>
    <property type="molecule type" value="Genomic_DNA"/>
</dbReference>
<sequence>MEDPFGTSGLRARVLDAWTSAPARFREDANAEEDYALGGYRDRVLVELAQNAADAARRAGVPGHLRLVLWEGALEAANTGAPLTAEGVESLSSLRASTKRGDDSAGRFGVGFTAVVSVSDEPSAASLTGAVAWSAERTRALVAGIPELAEALASRHGHVPVLRLPFPAEAVPPEGFTTLITLPFRDEAAERSLRAQLAELGAPLLLALPALATLTVVVDGETRLLRAARPTPETVTVTETRGAAAPGEGEETVSRWRTAEAHGGIPGELLADRPTEERGRPFWSVRWAVRAESRGPLDAPPPGGEVLYAPTPTEEPLDFPALLIASLPLASDRRRAEPGGLTDFLVERAAETYLELLAGAGGAEDAGIRALLDLVPGPVPVGVLDGALRRAVLRLLPDAPLLPLAEDAGARVRGRDAVAVDGPAPLVEALSGVVPGLLPAAWPAGHRAMRALGVRRMSAADVVDALAGLDREPAWWRGIYDALSGVDAGELGALPVPLADGRLVRGPRGVLLARDLPEPGRLAVLGLRIADPDADHPLLVRLGAVEAGPRQVLADPAVRAAVEGSLDLEDPEECDAVADAVLTLTGALSGPAEPWLSELALTGADGELYPAGELLFEDSPLRRVMGEDSPFGIVDPELVERYGSAALENAGVLRGFALLRVRDVDLNDLETLDELGLDGVEDWDVPSGHLPELVAVRDLELVRDWEAALALLTRPPYREAVVEPLSLMDGTRVPSYTSWWLERHEVLGGVRRAHEADPLLEDLYDPAPEFLDPEFARALGVRRTLDDVPPDELLGLLADPARPVRRDRLRELWTWLSQAPDLLPPDEVRAVTGGVVEVVPAEDAIVVDVPYALPLLADQPLVLLPHARAEALAELLELPLASDEVQGGPDSPGVEREVPGIVRELFPEAPESYLHHEKLVVHGREVSWWYDGSPHASGPGGLARAIAWELGRWSDRQSLAALLTAPDSAALLLAEDDLS</sequence>
<proteinExistence type="predicted"/>
<evidence type="ECO:0000313" key="1">
    <source>
        <dbReference type="EMBL" id="GAA2725252.1"/>
    </source>
</evidence>
<gene>
    <name evidence="1" type="ORF">GCM10010439_24820</name>
</gene>
<evidence type="ECO:0008006" key="3">
    <source>
        <dbReference type="Google" id="ProtNLM"/>
    </source>
</evidence>
<keyword evidence="2" id="KW-1185">Reference proteome</keyword>